<accession>A0A6S7A6X6</accession>
<evidence type="ECO:0000256" key="1">
    <source>
        <dbReference type="SAM" id="MobiDB-lite"/>
    </source>
</evidence>
<gene>
    <name evidence="2" type="ORF">LMG3441_03316</name>
</gene>
<name>A0A6S7A6X6_9BURK</name>
<reference evidence="2 3" key="1">
    <citation type="submission" date="2020-04" db="EMBL/GenBank/DDBJ databases">
        <authorList>
            <person name="De Canck E."/>
        </authorList>
    </citation>
    <scope>NUCLEOTIDE SEQUENCE [LARGE SCALE GENOMIC DNA]</scope>
    <source>
        <strain evidence="2 3">LMG 3441</strain>
    </source>
</reference>
<keyword evidence="3" id="KW-1185">Reference proteome</keyword>
<dbReference type="EMBL" id="CADIJQ010000005">
    <property type="protein sequence ID" value="CAB3714210.1"/>
    <property type="molecule type" value="Genomic_DNA"/>
</dbReference>
<proteinExistence type="predicted"/>
<sequence length="107" mass="12004">MPQEPKSQNVYRMLVVRGDRLLYLTMDPATGEMGLTDQLAGAAQFHPSAELAGSKVRKRIEYRAKEKGLLLPDEKLLMKPKGSIFVRRDAERSRGADREASVDRTST</sequence>
<dbReference type="Proteomes" id="UP000494269">
    <property type="component" value="Unassembled WGS sequence"/>
</dbReference>
<evidence type="ECO:0000313" key="2">
    <source>
        <dbReference type="EMBL" id="CAB3714210.1"/>
    </source>
</evidence>
<protein>
    <submittedName>
        <fullName evidence="2">Uncharacterized protein</fullName>
    </submittedName>
</protein>
<organism evidence="2 3">
    <name type="scientific">Achromobacter kerstersii</name>
    <dbReference type="NCBI Taxonomy" id="1353890"/>
    <lineage>
        <taxon>Bacteria</taxon>
        <taxon>Pseudomonadati</taxon>
        <taxon>Pseudomonadota</taxon>
        <taxon>Betaproteobacteria</taxon>
        <taxon>Burkholderiales</taxon>
        <taxon>Alcaligenaceae</taxon>
        <taxon>Achromobacter</taxon>
    </lineage>
</organism>
<evidence type="ECO:0000313" key="3">
    <source>
        <dbReference type="Proteomes" id="UP000494269"/>
    </source>
</evidence>
<dbReference type="AlphaFoldDB" id="A0A6S7A6X6"/>
<feature type="region of interest" description="Disordered" evidence="1">
    <location>
        <begin position="87"/>
        <end position="107"/>
    </location>
</feature>